<keyword evidence="4" id="KW-0963">Cytoplasm</keyword>
<feature type="coiled-coil region" evidence="10">
    <location>
        <begin position="430"/>
        <end position="755"/>
    </location>
</feature>
<reference evidence="14" key="1">
    <citation type="submission" date="2025-08" db="UniProtKB">
        <authorList>
            <consortium name="RefSeq"/>
        </authorList>
    </citation>
    <scope>IDENTIFICATION</scope>
    <source>
        <tissue evidence="14">Testes</tissue>
    </source>
</reference>
<evidence type="ECO:0000313" key="14">
    <source>
        <dbReference type="RefSeq" id="XP_006817903.1"/>
    </source>
</evidence>
<keyword evidence="9" id="KW-0966">Cell projection</keyword>
<evidence type="ECO:0000256" key="8">
    <source>
        <dbReference type="ARBA" id="ARBA00023212"/>
    </source>
</evidence>
<evidence type="ECO:0000256" key="2">
    <source>
        <dbReference type="ARBA" id="ARBA00004162"/>
    </source>
</evidence>
<dbReference type="RefSeq" id="XP_006817903.1">
    <property type="nucleotide sequence ID" value="XM_006817840.1"/>
</dbReference>
<dbReference type="Proteomes" id="UP000694865">
    <property type="component" value="Unplaced"/>
</dbReference>
<keyword evidence="5 12" id="KW-0812">Transmembrane</keyword>
<evidence type="ECO:0000313" key="13">
    <source>
        <dbReference type="Proteomes" id="UP000694865"/>
    </source>
</evidence>
<feature type="region of interest" description="Disordered" evidence="11">
    <location>
        <begin position="74"/>
        <end position="120"/>
    </location>
</feature>
<dbReference type="PANTHER" id="PTHR16795:SF13">
    <property type="entry name" value="EVC COMPLEX MEMBER EVC"/>
    <property type="match status" value="1"/>
</dbReference>
<evidence type="ECO:0000256" key="5">
    <source>
        <dbReference type="ARBA" id="ARBA00022692"/>
    </source>
</evidence>
<feature type="coiled-coil region" evidence="10">
    <location>
        <begin position="189"/>
        <end position="216"/>
    </location>
</feature>
<evidence type="ECO:0000256" key="6">
    <source>
        <dbReference type="ARBA" id="ARBA00022989"/>
    </source>
</evidence>
<gene>
    <name evidence="14" type="primary">LOC100372579</name>
</gene>
<evidence type="ECO:0000256" key="7">
    <source>
        <dbReference type="ARBA" id="ARBA00023136"/>
    </source>
</evidence>
<evidence type="ECO:0000256" key="10">
    <source>
        <dbReference type="SAM" id="Coils"/>
    </source>
</evidence>
<dbReference type="InterPro" id="IPR026501">
    <property type="entry name" value="Limbin/EVC"/>
</dbReference>
<keyword evidence="13" id="KW-1185">Reference proteome</keyword>
<evidence type="ECO:0000256" key="3">
    <source>
        <dbReference type="ARBA" id="ARBA00022475"/>
    </source>
</evidence>
<proteinExistence type="predicted"/>
<keyword evidence="6 12" id="KW-1133">Transmembrane helix</keyword>
<keyword evidence="10" id="KW-0175">Coiled coil</keyword>
<evidence type="ECO:0000256" key="9">
    <source>
        <dbReference type="ARBA" id="ARBA00023273"/>
    </source>
</evidence>
<dbReference type="PANTHER" id="PTHR16795">
    <property type="entry name" value="LIMBIN/ELLIS-VAN CREVELD PROTEIN"/>
    <property type="match status" value="1"/>
</dbReference>
<keyword evidence="3" id="KW-1003">Cell membrane</keyword>
<comment type="subcellular location">
    <subcellularLocation>
        <location evidence="2">Cell membrane</location>
        <topology evidence="2">Single-pass membrane protein</topology>
    </subcellularLocation>
    <subcellularLocation>
        <location evidence="1">Cytoplasm</location>
        <location evidence="1">Cytoskeleton</location>
        <location evidence="1">Cilium basal body</location>
    </subcellularLocation>
</comment>
<organism evidence="13 14">
    <name type="scientific">Saccoglossus kowalevskii</name>
    <name type="common">Acorn worm</name>
    <dbReference type="NCBI Taxonomy" id="10224"/>
    <lineage>
        <taxon>Eukaryota</taxon>
        <taxon>Metazoa</taxon>
        <taxon>Hemichordata</taxon>
        <taxon>Enteropneusta</taxon>
        <taxon>Harrimaniidae</taxon>
        <taxon>Saccoglossus</taxon>
    </lineage>
</organism>
<keyword evidence="7 12" id="KW-0472">Membrane</keyword>
<dbReference type="GeneID" id="100372579"/>
<name>A0ABM0MD12_SACKO</name>
<protein>
    <submittedName>
        <fullName evidence="14">Trichohyalin-like</fullName>
    </submittedName>
</protein>
<evidence type="ECO:0000256" key="1">
    <source>
        <dbReference type="ARBA" id="ARBA00004120"/>
    </source>
</evidence>
<feature type="transmembrane region" description="Helical" evidence="12">
    <location>
        <begin position="20"/>
        <end position="46"/>
    </location>
</feature>
<sequence length="843" mass="98661">MSSCTDVLVLVPATYTSVNVTVVVVCAIFGFLLGIIIAILLARCILRDLARSRVQEEEKAMLLENMAYERRSSTGSFVKRPLSDHGVMTSDDESPRRQRRSRPNSAYSSDGEGYSMERYDEDDYDQRGVGVISALTKQTSDKTELELNLQDINALKELEHEMHDQKIMTFLQVLSIILNRCVARGKIDADQGSELMEKYEKELETEEKKIQMEEKMAIDELRQDPKLNKDPLALEEAMEKLRPNYIRRMDSVTKRIQMNIAEDLAQNTELTSDEIEAIMQKLTENMSALDRHLGEESARQAMILQERLAKRQAMAEKWKQSGEQERDSNQMRVEDHHRGMDKLIEDRLLVEAQRDNIMKQYTADTARLQGNHEAEVLRQSRHLAEKLTQHREKRMKRLELKQQEQKETLINKASKVVDPKDFVEAYHGLMQQQREERNQFIEELDHKESEELENMRKQLQAQRSEEMEKQEESFCEILAQRARLSEKETDKIMRKHEANMKAHDEKMIKEKKRQRSKLQEQIAEKKQKWEEDIKRLQSENKVLIEQQEAAVQKVLKTQGGLDEDARRVIMLNHEQNVQTLTNQLQMTKIRQQKILEAKLNQRKAYVEALRKKQEEELNAKADASEEEIRKLEKKQEKELEAELQALEEEKNKALIQLRRQLTQETEEALKAQDEEMSLLIGKLTMGQARRKGIIAKQDKAIKELQEQLTETVAKEDDDATARKTEKILDRHLQQVEDLQDKMQSERENQMRMLKEKYEAKKLKRERDVKDSIAVDVQATPELKKKKGASAAAVMNKLLMEQRHKQALSELEKDLKLEMTKQKEELDMILETQMKEELEVTTYE</sequence>
<evidence type="ECO:0000256" key="12">
    <source>
        <dbReference type="SAM" id="Phobius"/>
    </source>
</evidence>
<evidence type="ECO:0000256" key="11">
    <source>
        <dbReference type="SAM" id="MobiDB-lite"/>
    </source>
</evidence>
<accession>A0ABM0MD12</accession>
<evidence type="ECO:0000256" key="4">
    <source>
        <dbReference type="ARBA" id="ARBA00022490"/>
    </source>
</evidence>
<keyword evidence="8" id="KW-0206">Cytoskeleton</keyword>